<feature type="region of interest" description="Disordered" evidence="12">
    <location>
        <begin position="1"/>
        <end position="40"/>
    </location>
</feature>
<evidence type="ECO:0000313" key="15">
    <source>
        <dbReference type="Proteomes" id="UP000584415"/>
    </source>
</evidence>
<dbReference type="PANTHER" id="PTHR11689:SF136">
    <property type="entry name" value="H(+)_CL(-) EXCHANGE TRANSPORTER 7"/>
    <property type="match status" value="1"/>
</dbReference>
<keyword evidence="5 11" id="KW-1133">Transmembrane helix</keyword>
<dbReference type="CDD" id="cd04591">
    <property type="entry name" value="CBS_pair_voltage-gated_CLC_euk_bac"/>
    <property type="match status" value="1"/>
</dbReference>
<keyword evidence="7 10" id="KW-0129">CBS domain</keyword>
<gene>
    <name evidence="14" type="primary">Clcn7</name>
    <name evidence="14" type="ORF">DYACAS_R00010</name>
</gene>
<dbReference type="SUPFAM" id="SSF81340">
    <property type="entry name" value="Clc chloride channel"/>
    <property type="match status" value="1"/>
</dbReference>
<reference evidence="14 15" key="1">
    <citation type="submission" date="2019-09" db="EMBL/GenBank/DDBJ databases">
        <title>Bird 10,000 Genomes (B10K) Project - Family phase.</title>
        <authorList>
            <person name="Zhang G."/>
        </authorList>
    </citation>
    <scope>NUCLEOTIDE SEQUENCE [LARGE SCALE GENOMIC DNA]</scope>
    <source>
        <strain evidence="14">B10K-DU-001-71</strain>
        <tissue evidence="14">Muscle</tissue>
    </source>
</reference>
<dbReference type="Proteomes" id="UP000584415">
    <property type="component" value="Unassembled WGS sequence"/>
</dbReference>
<evidence type="ECO:0000256" key="9">
    <source>
        <dbReference type="ARBA" id="ARBA00023214"/>
    </source>
</evidence>
<evidence type="ECO:0000313" key="14">
    <source>
        <dbReference type="EMBL" id="NWU31436.1"/>
    </source>
</evidence>
<feature type="non-terminal residue" evidence="14">
    <location>
        <position position="805"/>
    </location>
</feature>
<dbReference type="Pfam" id="PF00571">
    <property type="entry name" value="CBS"/>
    <property type="match status" value="1"/>
</dbReference>
<evidence type="ECO:0000259" key="13">
    <source>
        <dbReference type="PROSITE" id="PS51371"/>
    </source>
</evidence>
<evidence type="ECO:0000256" key="10">
    <source>
        <dbReference type="PROSITE-ProRule" id="PRU00703"/>
    </source>
</evidence>
<evidence type="ECO:0000256" key="1">
    <source>
        <dbReference type="ARBA" id="ARBA00004141"/>
    </source>
</evidence>
<dbReference type="GO" id="GO:0005254">
    <property type="term" value="F:chloride channel activity"/>
    <property type="evidence" value="ECO:0007669"/>
    <property type="project" value="UniProtKB-UniRule"/>
</dbReference>
<sequence>MANVAKKVSWSGRDRDDDEDGRAGETTPLLNGTGPGAAGSARQLTSSSFLRIGQLSNVDLNEDIHELETELPRQRPNEIPHNEKLLSLKYESLDYDNSENQLFLEEERRINHAAFRTVEIKRWVICAMIGILTGLVACFIDIVVENLAGLKYRVVKDNIDKFTAKGGLSFSLLLWATLNASVVMVGSVIVAFIEPVAAGSGIPQIKCYLNGVKIPHVVRLKTLVIKVCGVILSVVGGLAVGKEGPMIHSGSVIAAGISQGRSTSLKRDFKIFEYFRRDTEKRDFVSAGAAAGVSAAFGAPVGGVLFSLEEGASFWNQFLTWRIFFASMISTFTLNSVLSVYHGNAWDLSSPGLINFGRFDNEKMGYTIQEIPIFIFMGVVGGILGALFNALNYWLTMFRIRYIHRPCLQVVEAMLVAAVTATVGFVMIYCSRDCQPIQGSSVAYPLQLFCADGEYNSMATAFFNTPEKSVVNLFHDPPGSYNPMTLGMFTLMYFFLACWTYGLTVSAGVFIPSLLIGAAWGRLFGISLSYLTKGSIWADPGKYALMGAAAQLGGIVRMTLSLTVIMMEATGNVTYGFPIMLVLMTAKIVGDYFVEGLYDMHIQLQSVPFLHWEAPVTSHSLTAREVMSTPVTCLRRIERVGTVVDILSDTSSNHNGFPVVESSPNTTQAGWVAGLRGLILRSQLIVLLKHKVFVERANLNLVQRRLKLKDFRDAYPRFPPIQSIHVSQDERECMIDLSEFMNPSPYTVPQEASLPRVFKLFRALGLRHLVVVDNRNEVVGMVTRKDLARYRLGKEGLEELSLAQT</sequence>
<feature type="transmembrane region" description="Helical" evidence="11">
    <location>
        <begin position="509"/>
        <end position="531"/>
    </location>
</feature>
<dbReference type="PRINTS" id="PR01118">
    <property type="entry name" value="CLCHANNEL7"/>
</dbReference>
<dbReference type="PANTHER" id="PTHR11689">
    <property type="entry name" value="CHLORIDE CHANNEL PROTEIN CLC FAMILY MEMBER"/>
    <property type="match status" value="1"/>
</dbReference>
<evidence type="ECO:0000256" key="5">
    <source>
        <dbReference type="ARBA" id="ARBA00022989"/>
    </source>
</evidence>
<comment type="subcellular location">
    <subcellularLocation>
        <location evidence="1 11">Membrane</location>
        <topology evidence="1 11">Multi-pass membrane protein</topology>
    </subcellularLocation>
</comment>
<evidence type="ECO:0000256" key="2">
    <source>
        <dbReference type="ARBA" id="ARBA00022448"/>
    </source>
</evidence>
<dbReference type="Pfam" id="PF00654">
    <property type="entry name" value="Voltage_CLC"/>
    <property type="match status" value="1"/>
</dbReference>
<keyword evidence="4" id="KW-0677">Repeat</keyword>
<feature type="transmembrane region" description="Helical" evidence="11">
    <location>
        <begin position="319"/>
        <end position="341"/>
    </location>
</feature>
<dbReference type="InterPro" id="IPR000644">
    <property type="entry name" value="CBS_dom"/>
</dbReference>
<protein>
    <recommendedName>
        <fullName evidence="11">Chloride channel protein</fullName>
    </recommendedName>
</protein>
<keyword evidence="6 11" id="KW-0406">Ion transport</keyword>
<feature type="domain" description="CBS" evidence="13">
    <location>
        <begin position="741"/>
        <end position="799"/>
    </location>
</feature>
<evidence type="ECO:0000256" key="7">
    <source>
        <dbReference type="ARBA" id="ARBA00023122"/>
    </source>
</evidence>
<feature type="transmembrane region" description="Helical" evidence="11">
    <location>
        <begin position="484"/>
        <end position="503"/>
    </location>
</feature>
<evidence type="ECO:0000256" key="11">
    <source>
        <dbReference type="RuleBase" id="RU361221"/>
    </source>
</evidence>
<keyword evidence="15" id="KW-1185">Reference proteome</keyword>
<keyword evidence="2 11" id="KW-0813">Transport</keyword>
<dbReference type="InterPro" id="IPR002249">
    <property type="entry name" value="CIC-7"/>
</dbReference>
<feature type="transmembrane region" description="Helical" evidence="11">
    <location>
        <begin position="223"/>
        <end position="241"/>
    </location>
</feature>
<dbReference type="CDD" id="cd03685">
    <property type="entry name" value="ClC_6_like"/>
    <property type="match status" value="1"/>
</dbReference>
<evidence type="ECO:0000256" key="8">
    <source>
        <dbReference type="ARBA" id="ARBA00023136"/>
    </source>
</evidence>
<keyword evidence="8 11" id="KW-0472">Membrane</keyword>
<dbReference type="InterPro" id="IPR001807">
    <property type="entry name" value="ClC"/>
</dbReference>
<dbReference type="Gene3D" id="3.10.580.10">
    <property type="entry name" value="CBS-domain"/>
    <property type="match status" value="1"/>
</dbReference>
<keyword evidence="9 11" id="KW-0868">Chloride</keyword>
<evidence type="ECO:0000256" key="4">
    <source>
        <dbReference type="ARBA" id="ARBA00022737"/>
    </source>
</evidence>
<evidence type="ECO:0000256" key="6">
    <source>
        <dbReference type="ARBA" id="ARBA00023065"/>
    </source>
</evidence>
<accession>A0A7K5VTH8</accession>
<dbReference type="FunFam" id="3.10.580.10:FF:000018">
    <property type="entry name" value="Chloride channel protein"/>
    <property type="match status" value="1"/>
</dbReference>
<evidence type="ECO:0000256" key="3">
    <source>
        <dbReference type="ARBA" id="ARBA00022692"/>
    </source>
</evidence>
<organism evidence="14 15">
    <name type="scientific">Platysteira castanea</name>
    <dbReference type="NCBI Taxonomy" id="1160851"/>
    <lineage>
        <taxon>Eukaryota</taxon>
        <taxon>Metazoa</taxon>
        <taxon>Chordata</taxon>
        <taxon>Craniata</taxon>
        <taxon>Vertebrata</taxon>
        <taxon>Euteleostomi</taxon>
        <taxon>Archelosauria</taxon>
        <taxon>Archosauria</taxon>
        <taxon>Dinosauria</taxon>
        <taxon>Saurischia</taxon>
        <taxon>Theropoda</taxon>
        <taxon>Coelurosauria</taxon>
        <taxon>Aves</taxon>
        <taxon>Neognathae</taxon>
        <taxon>Neoaves</taxon>
        <taxon>Telluraves</taxon>
        <taxon>Australaves</taxon>
        <taxon>Passeriformes</taxon>
        <taxon>Corvoidea</taxon>
        <taxon>Platysteiridae</taxon>
        <taxon>Platysteira</taxon>
    </lineage>
</organism>
<feature type="transmembrane region" description="Helical" evidence="11">
    <location>
        <begin position="123"/>
        <end position="144"/>
    </location>
</feature>
<keyword evidence="3 11" id="KW-0812">Transmembrane</keyword>
<evidence type="ECO:0000256" key="12">
    <source>
        <dbReference type="SAM" id="MobiDB-lite"/>
    </source>
</evidence>
<dbReference type="PRINTS" id="PR00762">
    <property type="entry name" value="CLCHANNEL"/>
</dbReference>
<feature type="transmembrane region" description="Helical" evidence="11">
    <location>
        <begin position="284"/>
        <end position="307"/>
    </location>
</feature>
<feature type="transmembrane region" description="Helical" evidence="11">
    <location>
        <begin position="573"/>
        <end position="594"/>
    </location>
</feature>
<feature type="transmembrane region" description="Helical" evidence="11">
    <location>
        <begin position="371"/>
        <end position="395"/>
    </location>
</feature>
<dbReference type="EMBL" id="VYXC01012106">
    <property type="protein sequence ID" value="NWU31436.1"/>
    <property type="molecule type" value="Genomic_DNA"/>
</dbReference>
<name>A0A7K5VTH8_9CORV</name>
<dbReference type="InterPro" id="IPR014743">
    <property type="entry name" value="Cl-channel_core"/>
</dbReference>
<feature type="transmembrane region" description="Helical" evidence="11">
    <location>
        <begin position="543"/>
        <end position="567"/>
    </location>
</feature>
<dbReference type="Gene3D" id="1.10.3080.10">
    <property type="entry name" value="Clc chloride channel"/>
    <property type="match status" value="1"/>
</dbReference>
<proteinExistence type="inferred from homology"/>
<comment type="caution">
    <text evidence="14">The sequence shown here is derived from an EMBL/GenBank/DDBJ whole genome shotgun (WGS) entry which is preliminary data.</text>
</comment>
<dbReference type="SUPFAM" id="SSF54631">
    <property type="entry name" value="CBS-domain pair"/>
    <property type="match status" value="1"/>
</dbReference>
<feature type="non-terminal residue" evidence="14">
    <location>
        <position position="1"/>
    </location>
</feature>
<dbReference type="SMART" id="SM00116">
    <property type="entry name" value="CBS"/>
    <property type="match status" value="2"/>
</dbReference>
<comment type="similarity">
    <text evidence="11">Belongs to the chloride channel (TC 2.A.49) family.</text>
</comment>
<dbReference type="InterPro" id="IPR046342">
    <property type="entry name" value="CBS_dom_sf"/>
</dbReference>
<dbReference type="InterPro" id="IPR051280">
    <property type="entry name" value="Cl-channel/antiporter"/>
</dbReference>
<dbReference type="GO" id="GO:0062158">
    <property type="term" value="F:chloride:proton antiporter activity"/>
    <property type="evidence" value="ECO:0007669"/>
    <property type="project" value="InterPro"/>
</dbReference>
<dbReference type="PROSITE" id="PS51371">
    <property type="entry name" value="CBS"/>
    <property type="match status" value="1"/>
</dbReference>
<feature type="transmembrane region" description="Helical" evidence="11">
    <location>
        <begin position="172"/>
        <end position="193"/>
    </location>
</feature>
<dbReference type="GO" id="GO:0005765">
    <property type="term" value="C:lysosomal membrane"/>
    <property type="evidence" value="ECO:0007669"/>
    <property type="project" value="TreeGrafter"/>
</dbReference>
<dbReference type="AlphaFoldDB" id="A0A7K5VTH8"/>